<organism evidence="1 2">
    <name type="scientific">Parasponia andersonii</name>
    <name type="common">Sponia andersonii</name>
    <dbReference type="NCBI Taxonomy" id="3476"/>
    <lineage>
        <taxon>Eukaryota</taxon>
        <taxon>Viridiplantae</taxon>
        <taxon>Streptophyta</taxon>
        <taxon>Embryophyta</taxon>
        <taxon>Tracheophyta</taxon>
        <taxon>Spermatophyta</taxon>
        <taxon>Magnoliopsida</taxon>
        <taxon>eudicotyledons</taxon>
        <taxon>Gunneridae</taxon>
        <taxon>Pentapetalae</taxon>
        <taxon>rosids</taxon>
        <taxon>fabids</taxon>
        <taxon>Rosales</taxon>
        <taxon>Cannabaceae</taxon>
        <taxon>Parasponia</taxon>
    </lineage>
</organism>
<proteinExistence type="predicted"/>
<dbReference type="Proteomes" id="UP000237105">
    <property type="component" value="Unassembled WGS sequence"/>
</dbReference>
<dbReference type="AlphaFoldDB" id="A0A2P5BQU8"/>
<protein>
    <submittedName>
        <fullName evidence="1">Uncharacterized protein</fullName>
    </submittedName>
</protein>
<dbReference type="OrthoDB" id="10510268at2759"/>
<gene>
    <name evidence="1" type="ORF">PanWU01x14_218760</name>
</gene>
<sequence>MPLEVTSIHQIQKFPMARPVSSSIYDQKKTSFAKFPHRAAYIMMSMISYFSTKSTVAFSMSRELFDDHKFASNVPVPKFSKKGEGTSFKCHFSKLLSQ</sequence>
<comment type="caution">
    <text evidence="1">The sequence shown here is derived from an EMBL/GenBank/DDBJ whole genome shotgun (WGS) entry which is preliminary data.</text>
</comment>
<name>A0A2P5BQU8_PARAD</name>
<evidence type="ECO:0000313" key="2">
    <source>
        <dbReference type="Proteomes" id="UP000237105"/>
    </source>
</evidence>
<accession>A0A2P5BQU8</accession>
<reference evidence="2" key="1">
    <citation type="submission" date="2016-06" db="EMBL/GenBank/DDBJ databases">
        <title>Parallel loss of symbiosis genes in relatives of nitrogen-fixing non-legume Parasponia.</title>
        <authorList>
            <person name="Van Velzen R."/>
            <person name="Holmer R."/>
            <person name="Bu F."/>
            <person name="Rutten L."/>
            <person name="Van Zeijl A."/>
            <person name="Liu W."/>
            <person name="Santuari L."/>
            <person name="Cao Q."/>
            <person name="Sharma T."/>
            <person name="Shen D."/>
            <person name="Roswanjaya Y."/>
            <person name="Wardhani T."/>
            <person name="Kalhor M.S."/>
            <person name="Jansen J."/>
            <person name="Van den Hoogen J."/>
            <person name="Gungor B."/>
            <person name="Hartog M."/>
            <person name="Hontelez J."/>
            <person name="Verver J."/>
            <person name="Yang W.-C."/>
            <person name="Schijlen E."/>
            <person name="Repin R."/>
            <person name="Schilthuizen M."/>
            <person name="Schranz E."/>
            <person name="Heidstra R."/>
            <person name="Miyata K."/>
            <person name="Fedorova E."/>
            <person name="Kohlen W."/>
            <person name="Bisseling T."/>
            <person name="Smit S."/>
            <person name="Geurts R."/>
        </authorList>
    </citation>
    <scope>NUCLEOTIDE SEQUENCE [LARGE SCALE GENOMIC DNA]</scope>
    <source>
        <strain evidence="2">cv. WU1-14</strain>
    </source>
</reference>
<dbReference type="EMBL" id="JXTB01000237">
    <property type="protein sequence ID" value="PON51167.1"/>
    <property type="molecule type" value="Genomic_DNA"/>
</dbReference>
<keyword evidence="2" id="KW-1185">Reference proteome</keyword>
<evidence type="ECO:0000313" key="1">
    <source>
        <dbReference type="EMBL" id="PON51167.1"/>
    </source>
</evidence>